<dbReference type="Proteomes" id="UP000018050">
    <property type="component" value="Unassembled WGS sequence"/>
</dbReference>
<keyword evidence="3" id="KW-1185">Reference proteome</keyword>
<protein>
    <submittedName>
        <fullName evidence="2">Uncharacterized protein</fullName>
    </submittedName>
</protein>
<accession>U6GCV6</accession>
<proteinExistence type="predicted"/>
<sequence length="842" mass="92228">CTCVEARESFRQVVFETAAFGNPLLSRLCTGALFTKDELEAQMLYLQLQRKVNERLESQTAASLAEVQQFVYQHLMPRLLFLPLEGLVSLLNSLRFYGLLVDVVTAKAASLVSNFSRYALGRRSKWPSLAPDSAQQLAGIQNTLVSSCYRHVGDCLGQYCIEFEKEDTAATTPSEGERKEGGTAHTATLDTHQNSKACAAALVNACLASSDEKLHTYVVDWIASHGGKNFPVALLHIDGPMADRLLAQSDAEFAVDLGDRYAASGLYAQAAKCHSRQGLRQWACERSGVAVQDSSAPRGAVEGGESAEDVTTLLAFDAETDAFCCSLTQPIWQFLTVWVKTQAQEPSLNRRLLHFVKAKENAQNFLQQSAGQHEPGVLNMASKEQAGASRETTRRFSLSGDPSDLAFDESADGTPPTPVENSIRQIDLNIRMVGLQRALVRDTAHLFCVLAVTHLQSVKRERALLSGVVSSSVAQQSIEADEIAAFCDQVSTAVSGPSDKSTKQNNSPLDGCRSLLALLLDLQRVVYAPLELLDLLNSHINENAVAELVGPHFPSIAALRLYGQRVNTAAARGLAAFAEEEETARAALDDACMAFLSFSASASKVLQQPRIVSDALKDLMALPDVSVRDSCSRSLKRLSVVLHVYSLTQWGNTKEVTMINAEGEDVQIPVFLWPAWRLAECGQSFDCLVGLYSSFEEDELAKQQSRLASTDIQTIFCWIFDQWLTSQDDVSGASTSTYVGLLHRLTEDGDLPYFGSPVSVPLWSQLNEEERARADVAAQQLTDMLLQIELAMTHASRCMGGLKDNRHFVGVHSRLAIIKQQVAEYRAALHKQALTERFPPTF</sequence>
<evidence type="ECO:0000313" key="2">
    <source>
        <dbReference type="EMBL" id="CDI77158.1"/>
    </source>
</evidence>
<reference evidence="2" key="2">
    <citation type="submission" date="2013-10" db="EMBL/GenBank/DDBJ databases">
        <authorList>
            <person name="Aslett M."/>
        </authorList>
    </citation>
    <scope>NUCLEOTIDE SEQUENCE</scope>
    <source>
        <strain evidence="2">Houghton</strain>
    </source>
</reference>
<feature type="region of interest" description="Disordered" evidence="1">
    <location>
        <begin position="382"/>
        <end position="420"/>
    </location>
</feature>
<gene>
    <name evidence="2" type="ORF">EAH_00061560</name>
</gene>
<dbReference type="RefSeq" id="XP_013252441.1">
    <property type="nucleotide sequence ID" value="XM_013396987.1"/>
</dbReference>
<dbReference type="VEuPathDB" id="ToxoDB:EAH_00061560"/>
<dbReference type="AlphaFoldDB" id="U6GCV6"/>
<reference evidence="2" key="1">
    <citation type="submission" date="2013-10" db="EMBL/GenBank/DDBJ databases">
        <title>Genomic analysis of the causative agents of coccidiosis in chickens.</title>
        <authorList>
            <person name="Reid A.J."/>
            <person name="Blake D."/>
            <person name="Billington K."/>
            <person name="Browne H."/>
            <person name="Dunn M."/>
            <person name="Hung S."/>
            <person name="Kawahara F."/>
            <person name="Miranda-Saavedra D."/>
            <person name="Mourier T."/>
            <person name="Nagra H."/>
            <person name="Otto T.D."/>
            <person name="Rawlings N."/>
            <person name="Sanchez A."/>
            <person name="Sanders M."/>
            <person name="Subramaniam C."/>
            <person name="Tay Y."/>
            <person name="Dear P."/>
            <person name="Doerig C."/>
            <person name="Gruber A."/>
            <person name="Parkinson J."/>
            <person name="Shirley M."/>
            <person name="Wan K.L."/>
            <person name="Berriman M."/>
            <person name="Tomley F."/>
            <person name="Pain A."/>
        </authorList>
    </citation>
    <scope>NUCLEOTIDE SEQUENCE</scope>
    <source>
        <strain evidence="2">Houghton</strain>
    </source>
</reference>
<evidence type="ECO:0000256" key="1">
    <source>
        <dbReference type="SAM" id="MobiDB-lite"/>
    </source>
</evidence>
<organism evidence="2 3">
    <name type="scientific">Eimeria acervulina</name>
    <name type="common">Coccidian parasite</name>
    <dbReference type="NCBI Taxonomy" id="5801"/>
    <lineage>
        <taxon>Eukaryota</taxon>
        <taxon>Sar</taxon>
        <taxon>Alveolata</taxon>
        <taxon>Apicomplexa</taxon>
        <taxon>Conoidasida</taxon>
        <taxon>Coccidia</taxon>
        <taxon>Eucoccidiorida</taxon>
        <taxon>Eimeriorina</taxon>
        <taxon>Eimeriidae</taxon>
        <taxon>Eimeria</taxon>
    </lineage>
</organism>
<feature type="non-terminal residue" evidence="2">
    <location>
        <position position="1"/>
    </location>
</feature>
<name>U6GCV6_EIMAC</name>
<evidence type="ECO:0000313" key="3">
    <source>
        <dbReference type="Proteomes" id="UP000018050"/>
    </source>
</evidence>
<dbReference type="GeneID" id="25274226"/>
<dbReference type="OrthoDB" id="347211at2759"/>
<dbReference type="EMBL" id="HG670567">
    <property type="protein sequence ID" value="CDI77158.1"/>
    <property type="molecule type" value="Genomic_DNA"/>
</dbReference>